<reference evidence="1 2" key="1">
    <citation type="submission" date="2019-08" db="EMBL/GenBank/DDBJ databases">
        <authorList>
            <person name="Alioto T."/>
            <person name="Alioto T."/>
            <person name="Gomez Garrido J."/>
        </authorList>
    </citation>
    <scope>NUCLEOTIDE SEQUENCE [LARGE SCALE GENOMIC DNA]</scope>
</reference>
<gene>
    <name evidence="1" type="ORF">CINCED_3A011708</name>
</gene>
<sequence length="267" mass="31197">MMTSNFKVKKFEKMIRGDPVSEQVSYKKQIIDVIKFNELEDLKQCIFVNSLSYISDDVLREKCQDIITHYRLFKDDESHYQVKELSDDEKAKVEKCIGVCIQKECARIIREKESIPSDLFKLIESDENMLYTLSTKLNNMVSLLNKYTSNQREISNSIFRLLDSSSINIIEAQELSKHLDVIKANSHKLQNNIIAKFPCSDALLISLEKYYNAKKIEYTDNLAKLEDLKKLQGMYKQVDGPQYRTLIKKFIQTQEIIKIKTDMFNSC</sequence>
<proteinExistence type="predicted"/>
<evidence type="ECO:0000313" key="2">
    <source>
        <dbReference type="Proteomes" id="UP000325440"/>
    </source>
</evidence>
<keyword evidence="2" id="KW-1185">Reference proteome</keyword>
<protein>
    <submittedName>
        <fullName evidence="1">Uncharacterized protein</fullName>
    </submittedName>
</protein>
<accession>A0A5E4MNB2</accession>
<dbReference type="Proteomes" id="UP000325440">
    <property type="component" value="Unassembled WGS sequence"/>
</dbReference>
<evidence type="ECO:0000313" key="1">
    <source>
        <dbReference type="EMBL" id="VVC33119.1"/>
    </source>
</evidence>
<organism evidence="1 2">
    <name type="scientific">Cinara cedri</name>
    <dbReference type="NCBI Taxonomy" id="506608"/>
    <lineage>
        <taxon>Eukaryota</taxon>
        <taxon>Metazoa</taxon>
        <taxon>Ecdysozoa</taxon>
        <taxon>Arthropoda</taxon>
        <taxon>Hexapoda</taxon>
        <taxon>Insecta</taxon>
        <taxon>Pterygota</taxon>
        <taxon>Neoptera</taxon>
        <taxon>Paraneoptera</taxon>
        <taxon>Hemiptera</taxon>
        <taxon>Sternorrhyncha</taxon>
        <taxon>Aphidomorpha</taxon>
        <taxon>Aphidoidea</taxon>
        <taxon>Aphididae</taxon>
        <taxon>Lachninae</taxon>
        <taxon>Cinara</taxon>
    </lineage>
</organism>
<dbReference type="EMBL" id="CABPRJ010000963">
    <property type="protein sequence ID" value="VVC33119.1"/>
    <property type="molecule type" value="Genomic_DNA"/>
</dbReference>
<name>A0A5E4MNB2_9HEMI</name>
<dbReference type="OrthoDB" id="6608306at2759"/>
<dbReference type="AlphaFoldDB" id="A0A5E4MNB2"/>